<accession>A0ACB8IXJ9</accession>
<organism evidence="1 2">
    <name type="scientific">Citrus sinensis</name>
    <name type="common">Sweet orange</name>
    <name type="synonym">Citrus aurantium var. sinensis</name>
    <dbReference type="NCBI Taxonomy" id="2711"/>
    <lineage>
        <taxon>Eukaryota</taxon>
        <taxon>Viridiplantae</taxon>
        <taxon>Streptophyta</taxon>
        <taxon>Embryophyta</taxon>
        <taxon>Tracheophyta</taxon>
        <taxon>Spermatophyta</taxon>
        <taxon>Magnoliopsida</taxon>
        <taxon>eudicotyledons</taxon>
        <taxon>Gunneridae</taxon>
        <taxon>Pentapetalae</taxon>
        <taxon>rosids</taxon>
        <taxon>malvids</taxon>
        <taxon>Sapindales</taxon>
        <taxon>Rutaceae</taxon>
        <taxon>Aurantioideae</taxon>
        <taxon>Citrus</taxon>
    </lineage>
</organism>
<name>A0ACB8IXJ9_CITSI</name>
<proteinExistence type="predicted"/>
<evidence type="ECO:0000313" key="1">
    <source>
        <dbReference type="EMBL" id="KAH9701829.1"/>
    </source>
</evidence>
<dbReference type="EMBL" id="CM039177">
    <property type="protein sequence ID" value="KAH9701829.1"/>
    <property type="molecule type" value="Genomic_DNA"/>
</dbReference>
<sequence>MSGRREREPTVRMVRKNRADPNVYSRKFCGFYCWKRWLCKIYQGARLQILLVMHVTLVFAWLERHQPMRSYILIGDLIADSIEKAGDDVLIRISVLNNPFVLIHENKMKNKNVLKQAIEQISFLKEYRRPLLIVAEDVEMDDVIEFLILDKTCLATQVVTGGFDVKLMPQVLGSCKEEDYMLFLVDAVNQKTLKRDVKSGVNFHKMNITLDNARIAVNAALEEGIVPGGGVALLHASKVLSMFKPKNTYQQIGVEILQNALEAGSAVFELRRKLLGHAVVFNDISLDKAIEFNGFCHHQGRS</sequence>
<keyword evidence="2" id="KW-1185">Reference proteome</keyword>
<protein>
    <submittedName>
        <fullName evidence="1">Uncharacterized protein</fullName>
    </submittedName>
</protein>
<gene>
    <name evidence="1" type="ORF">KPL71_025132</name>
</gene>
<dbReference type="Proteomes" id="UP000829398">
    <property type="component" value="Chromosome 8"/>
</dbReference>
<reference evidence="2" key="1">
    <citation type="journal article" date="2023" name="Hortic. Res.">
        <title>A chromosome-level phased genome enabling allele-level studies in sweet orange: a case study on citrus Huanglongbing tolerance.</title>
        <authorList>
            <person name="Wu B."/>
            <person name="Yu Q."/>
            <person name="Deng Z."/>
            <person name="Duan Y."/>
            <person name="Luo F."/>
            <person name="Gmitter F. Jr."/>
        </authorList>
    </citation>
    <scope>NUCLEOTIDE SEQUENCE [LARGE SCALE GENOMIC DNA]</scope>
    <source>
        <strain evidence="2">cv. Valencia</strain>
    </source>
</reference>
<comment type="caution">
    <text evidence="1">The sequence shown here is derived from an EMBL/GenBank/DDBJ whole genome shotgun (WGS) entry which is preliminary data.</text>
</comment>
<evidence type="ECO:0000313" key="2">
    <source>
        <dbReference type="Proteomes" id="UP000829398"/>
    </source>
</evidence>